<protein>
    <recommendedName>
        <fullName evidence="2">chorismate mutase</fullName>
        <ecNumber evidence="2">5.4.99.5</ecNumber>
    </recommendedName>
</protein>
<dbReference type="InterPro" id="IPR051331">
    <property type="entry name" value="Chorismate_mutase-related"/>
</dbReference>
<evidence type="ECO:0000313" key="6">
    <source>
        <dbReference type="EMBL" id="TDD03843.1"/>
    </source>
</evidence>
<evidence type="ECO:0000256" key="1">
    <source>
        <dbReference type="ARBA" id="ARBA00004817"/>
    </source>
</evidence>
<reference evidence="6 7" key="1">
    <citation type="submission" date="2019-03" db="EMBL/GenBank/DDBJ databases">
        <title>Draft genome sequences of novel Actinobacteria.</title>
        <authorList>
            <person name="Sahin N."/>
            <person name="Ay H."/>
            <person name="Saygin H."/>
        </authorList>
    </citation>
    <scope>NUCLEOTIDE SEQUENCE [LARGE SCALE GENOMIC DNA]</scope>
    <source>
        <strain evidence="6 7">KC310</strain>
    </source>
</reference>
<dbReference type="UniPathway" id="UPA00120">
    <property type="reaction ID" value="UER00203"/>
</dbReference>
<keyword evidence="4 6" id="KW-0413">Isomerase</keyword>
<evidence type="ECO:0000256" key="2">
    <source>
        <dbReference type="ARBA" id="ARBA00012404"/>
    </source>
</evidence>
<accession>A0A4R4VLL1</accession>
<keyword evidence="3" id="KW-0732">Signal</keyword>
<evidence type="ECO:0000259" key="5">
    <source>
        <dbReference type="PROSITE" id="PS51168"/>
    </source>
</evidence>
<sequence>MSGLVELVVERLRLADAVAAAKFGGTSPIADPERERALLGRVATLSARTGLPAEAGVRFFRAQIEASKVVQRGLHARWRARPELRPRERPDLAIEVRPRLDRLTPRLLRLLKEAERGRSVPGRCQARLADARLAAQTRARFDGLHRDALRSALIPVCRPGTVDHRPHSGKGPVE</sequence>
<evidence type="ECO:0000256" key="4">
    <source>
        <dbReference type="ARBA" id="ARBA00023235"/>
    </source>
</evidence>
<dbReference type="EC" id="5.4.99.5" evidence="2"/>
<evidence type="ECO:0000313" key="7">
    <source>
        <dbReference type="Proteomes" id="UP000295258"/>
    </source>
</evidence>
<dbReference type="InterPro" id="IPR008240">
    <property type="entry name" value="Chorismate_mutase_periplasmic"/>
</dbReference>
<dbReference type="Gene3D" id="1.20.59.10">
    <property type="entry name" value="Chorismate mutase"/>
    <property type="match status" value="1"/>
</dbReference>
<keyword evidence="7" id="KW-1185">Reference proteome</keyword>
<comment type="caution">
    <text evidence="6">The sequence shown here is derived from an EMBL/GenBank/DDBJ whole genome shotgun (WGS) entry which is preliminary data.</text>
</comment>
<comment type="pathway">
    <text evidence="1">Metabolic intermediate biosynthesis; prephenate biosynthesis; prephenate from chorismate: step 1/1.</text>
</comment>
<gene>
    <name evidence="6" type="primary">aroQ</name>
    <name evidence="6" type="ORF">E1292_20395</name>
</gene>
<evidence type="ECO:0000256" key="3">
    <source>
        <dbReference type="ARBA" id="ARBA00022729"/>
    </source>
</evidence>
<dbReference type="EMBL" id="SMKO01000051">
    <property type="protein sequence ID" value="TDD03843.1"/>
    <property type="molecule type" value="Genomic_DNA"/>
</dbReference>
<dbReference type="SMART" id="SM00830">
    <property type="entry name" value="CM_2"/>
    <property type="match status" value="1"/>
</dbReference>
<proteinExistence type="predicted"/>
<dbReference type="InterPro" id="IPR036263">
    <property type="entry name" value="Chorismate_II_sf"/>
</dbReference>
<name>A0A4R4VLL1_9ACTN</name>
<feature type="domain" description="Chorismate mutase" evidence="5">
    <location>
        <begin position="1"/>
        <end position="75"/>
    </location>
</feature>
<dbReference type="PANTHER" id="PTHR38041">
    <property type="entry name" value="CHORISMATE MUTASE"/>
    <property type="match status" value="1"/>
</dbReference>
<dbReference type="Pfam" id="PF01817">
    <property type="entry name" value="CM_2"/>
    <property type="match status" value="1"/>
</dbReference>
<dbReference type="SUPFAM" id="SSF48600">
    <property type="entry name" value="Chorismate mutase II"/>
    <property type="match status" value="1"/>
</dbReference>
<dbReference type="Proteomes" id="UP000295258">
    <property type="component" value="Unassembled WGS sequence"/>
</dbReference>
<organism evidence="6 7">
    <name type="scientific">Nonomuraea deserti</name>
    <dbReference type="NCBI Taxonomy" id="1848322"/>
    <lineage>
        <taxon>Bacteria</taxon>
        <taxon>Bacillati</taxon>
        <taxon>Actinomycetota</taxon>
        <taxon>Actinomycetes</taxon>
        <taxon>Streptosporangiales</taxon>
        <taxon>Streptosporangiaceae</taxon>
        <taxon>Nonomuraea</taxon>
    </lineage>
</organism>
<dbReference type="PROSITE" id="PS51168">
    <property type="entry name" value="CHORISMATE_MUT_2"/>
    <property type="match status" value="1"/>
</dbReference>
<dbReference type="AlphaFoldDB" id="A0A4R4VLL1"/>
<dbReference type="PANTHER" id="PTHR38041:SF2">
    <property type="entry name" value="SECRETED CHORISMATE MUTASE"/>
    <property type="match status" value="1"/>
</dbReference>
<dbReference type="InterPro" id="IPR002701">
    <property type="entry name" value="CM_II_prokaryot"/>
</dbReference>
<dbReference type="GO" id="GO:0009697">
    <property type="term" value="P:salicylic acid biosynthetic process"/>
    <property type="evidence" value="ECO:0007669"/>
    <property type="project" value="TreeGrafter"/>
</dbReference>
<dbReference type="GO" id="GO:0004106">
    <property type="term" value="F:chorismate mutase activity"/>
    <property type="evidence" value="ECO:0007669"/>
    <property type="project" value="UniProtKB-EC"/>
</dbReference>
<dbReference type="NCBIfam" id="TIGR01806">
    <property type="entry name" value="CM_mono2"/>
    <property type="match status" value="1"/>
</dbReference>
<dbReference type="GO" id="GO:0046417">
    <property type="term" value="P:chorismate metabolic process"/>
    <property type="evidence" value="ECO:0007669"/>
    <property type="project" value="InterPro"/>
</dbReference>
<dbReference type="InterPro" id="IPR036979">
    <property type="entry name" value="CM_dom_sf"/>
</dbReference>